<reference evidence="1" key="1">
    <citation type="journal article" date="2023" name="G3 (Bethesda)">
        <title>Whole genome assemblies of Zophobas morio and Tenebrio molitor.</title>
        <authorList>
            <person name="Kaur S."/>
            <person name="Stinson S.A."/>
            <person name="diCenzo G.C."/>
        </authorList>
    </citation>
    <scope>NUCLEOTIDE SEQUENCE</scope>
    <source>
        <strain evidence="1">QUZm001</strain>
    </source>
</reference>
<dbReference type="Proteomes" id="UP001168821">
    <property type="component" value="Unassembled WGS sequence"/>
</dbReference>
<dbReference type="AlphaFoldDB" id="A0AA38IEQ1"/>
<dbReference type="EMBL" id="JALNTZ010000004">
    <property type="protein sequence ID" value="KAJ3653824.1"/>
    <property type="molecule type" value="Genomic_DNA"/>
</dbReference>
<evidence type="ECO:0000313" key="1">
    <source>
        <dbReference type="EMBL" id="KAJ3653824.1"/>
    </source>
</evidence>
<accession>A0AA38IEQ1</accession>
<evidence type="ECO:0000313" key="2">
    <source>
        <dbReference type="Proteomes" id="UP001168821"/>
    </source>
</evidence>
<sequence>MTSSALLLNRKNVNIFHDAYSSKVPQTRVTFTTPRLIFCRVCPIFIFVLPINRKTKSAQHATSQRRITLDRGGAIPGRLRLISTIQSPHETMASWVGAVRMKQFVASDQDRVHVCGCRMQSNGMSHLIVVPLSDGTSMYGNQIGI</sequence>
<proteinExistence type="predicted"/>
<comment type="caution">
    <text evidence="1">The sequence shown here is derived from an EMBL/GenBank/DDBJ whole genome shotgun (WGS) entry which is preliminary data.</text>
</comment>
<organism evidence="1 2">
    <name type="scientific">Zophobas morio</name>
    <dbReference type="NCBI Taxonomy" id="2755281"/>
    <lineage>
        <taxon>Eukaryota</taxon>
        <taxon>Metazoa</taxon>
        <taxon>Ecdysozoa</taxon>
        <taxon>Arthropoda</taxon>
        <taxon>Hexapoda</taxon>
        <taxon>Insecta</taxon>
        <taxon>Pterygota</taxon>
        <taxon>Neoptera</taxon>
        <taxon>Endopterygota</taxon>
        <taxon>Coleoptera</taxon>
        <taxon>Polyphaga</taxon>
        <taxon>Cucujiformia</taxon>
        <taxon>Tenebrionidae</taxon>
        <taxon>Zophobas</taxon>
    </lineage>
</organism>
<name>A0AA38IEQ1_9CUCU</name>
<protein>
    <submittedName>
        <fullName evidence="1">Uncharacterized protein</fullName>
    </submittedName>
</protein>
<keyword evidence="2" id="KW-1185">Reference proteome</keyword>
<gene>
    <name evidence="1" type="ORF">Zmor_013056</name>
</gene>